<organism evidence="1 2">
    <name type="scientific">Dentiscutata erythropus</name>
    <dbReference type="NCBI Taxonomy" id="1348616"/>
    <lineage>
        <taxon>Eukaryota</taxon>
        <taxon>Fungi</taxon>
        <taxon>Fungi incertae sedis</taxon>
        <taxon>Mucoromycota</taxon>
        <taxon>Glomeromycotina</taxon>
        <taxon>Glomeromycetes</taxon>
        <taxon>Diversisporales</taxon>
        <taxon>Gigasporaceae</taxon>
        <taxon>Dentiscutata</taxon>
    </lineage>
</organism>
<feature type="non-terminal residue" evidence="1">
    <location>
        <position position="1"/>
    </location>
</feature>
<dbReference type="AlphaFoldDB" id="A0A9N9EA81"/>
<comment type="caution">
    <text evidence="1">The sequence shown here is derived from an EMBL/GenBank/DDBJ whole genome shotgun (WGS) entry which is preliminary data.</text>
</comment>
<dbReference type="Proteomes" id="UP000789405">
    <property type="component" value="Unassembled WGS sequence"/>
</dbReference>
<keyword evidence="2" id="KW-1185">Reference proteome</keyword>
<dbReference type="EMBL" id="CAJVPY010006648">
    <property type="protein sequence ID" value="CAG8666773.1"/>
    <property type="molecule type" value="Genomic_DNA"/>
</dbReference>
<proteinExistence type="predicted"/>
<accession>A0A9N9EA81</accession>
<gene>
    <name evidence="1" type="ORF">DERYTH_LOCUS11005</name>
</gene>
<reference evidence="1" key="1">
    <citation type="submission" date="2021-06" db="EMBL/GenBank/DDBJ databases">
        <authorList>
            <person name="Kallberg Y."/>
            <person name="Tangrot J."/>
            <person name="Rosling A."/>
        </authorList>
    </citation>
    <scope>NUCLEOTIDE SEQUENCE</scope>
    <source>
        <strain evidence="1">MA453B</strain>
    </source>
</reference>
<protein>
    <submittedName>
        <fullName evidence="1">11985_t:CDS:1</fullName>
    </submittedName>
</protein>
<sequence length="83" mass="9681">MNTYITDIGTLNNTMKFIQKFLRNTTAQGSSVFGKDYISLLLQLPESWQKAWFDIRRFTWILYTNNALPFETGARPSLQEQEA</sequence>
<name>A0A9N9EA81_9GLOM</name>
<evidence type="ECO:0000313" key="1">
    <source>
        <dbReference type="EMBL" id="CAG8666773.1"/>
    </source>
</evidence>
<evidence type="ECO:0000313" key="2">
    <source>
        <dbReference type="Proteomes" id="UP000789405"/>
    </source>
</evidence>